<dbReference type="EMBL" id="JACHGB010000006">
    <property type="protein sequence ID" value="MBB5273339.1"/>
    <property type="molecule type" value="Genomic_DNA"/>
</dbReference>
<sequence>MSILRTTLLVLLLALPLAIAAVAWAVLSDRPAVDRPVAFTPAHVERAREILRRHDPRWLPVGVPRTIGLAAEDVDLALNYLADRHAGASARVVLRAGTAVLTATLPVPPNPLGRFLDVTMVLREGATLPVVESMRLGRLPVPARLARPVFDEALRRLVTPEGYRVAVEAVRKVAIADRGLAVTYVWQEGLASRLRAELVPAAEQARLRAHHERLAAIVGAGPRGRPIGLDALLGPLLGFAAQRSEAGDAVAENRAALLVAAFYANGRGLQVLVPAARGWRPSAARAVTLAGREDLAKHFAVSAAIAAHAGVPLSDAIGLYKELEDSRNGSGFAFDDLVADRAGTRFGELAAGDRASAAELQRRVAAGLGGADLLPPVDDLPGPMPKDAFERLFGGVDSPAYRGVMDDVERRIAALPLYR</sequence>
<protein>
    <submittedName>
        <fullName evidence="1">Uncharacterized protein YfiM (DUF2279 family)</fullName>
    </submittedName>
</protein>
<name>A0A7W8HJR1_9BURK</name>
<evidence type="ECO:0000313" key="1">
    <source>
        <dbReference type="EMBL" id="MBB5273339.1"/>
    </source>
</evidence>
<dbReference type="RefSeq" id="WP_183969783.1">
    <property type="nucleotide sequence ID" value="NZ_BAABEW010000024.1"/>
</dbReference>
<organism evidence="1 2">
    <name type="scientific">Quisquiliibacterium transsilvanicum</name>
    <dbReference type="NCBI Taxonomy" id="1549638"/>
    <lineage>
        <taxon>Bacteria</taxon>
        <taxon>Pseudomonadati</taxon>
        <taxon>Pseudomonadota</taxon>
        <taxon>Betaproteobacteria</taxon>
        <taxon>Burkholderiales</taxon>
        <taxon>Burkholderiaceae</taxon>
        <taxon>Quisquiliibacterium</taxon>
    </lineage>
</organism>
<dbReference type="AlphaFoldDB" id="A0A7W8HJR1"/>
<keyword evidence="2" id="KW-1185">Reference proteome</keyword>
<comment type="caution">
    <text evidence="1">The sequence shown here is derived from an EMBL/GenBank/DDBJ whole genome shotgun (WGS) entry which is preliminary data.</text>
</comment>
<gene>
    <name evidence="1" type="ORF">HNQ70_003367</name>
</gene>
<reference evidence="1 2" key="1">
    <citation type="submission" date="2020-08" db="EMBL/GenBank/DDBJ databases">
        <title>Genomic Encyclopedia of Type Strains, Phase IV (KMG-IV): sequencing the most valuable type-strain genomes for metagenomic binning, comparative biology and taxonomic classification.</title>
        <authorList>
            <person name="Goeker M."/>
        </authorList>
    </citation>
    <scope>NUCLEOTIDE SEQUENCE [LARGE SCALE GENOMIC DNA]</scope>
    <source>
        <strain evidence="1 2">DSM 29781</strain>
    </source>
</reference>
<proteinExistence type="predicted"/>
<dbReference type="Proteomes" id="UP000532440">
    <property type="component" value="Unassembled WGS sequence"/>
</dbReference>
<evidence type="ECO:0000313" key="2">
    <source>
        <dbReference type="Proteomes" id="UP000532440"/>
    </source>
</evidence>
<accession>A0A7W8HJR1</accession>